<proteinExistence type="predicted"/>
<organism evidence="1">
    <name type="scientific">mine drainage metagenome</name>
    <dbReference type="NCBI Taxonomy" id="410659"/>
    <lineage>
        <taxon>unclassified sequences</taxon>
        <taxon>metagenomes</taxon>
        <taxon>ecological metagenomes</taxon>
    </lineage>
</organism>
<accession>E6QIS0</accession>
<gene>
    <name evidence="1" type="ORF">CARN6_0451</name>
</gene>
<evidence type="ECO:0000313" key="1">
    <source>
        <dbReference type="EMBL" id="CBI07136.1"/>
    </source>
</evidence>
<reference evidence="1" key="1">
    <citation type="submission" date="2009-10" db="EMBL/GenBank/DDBJ databases">
        <title>Diversity of trophic interactions inside an arsenic-rich microbial ecosystem.</title>
        <authorList>
            <person name="Bertin P.N."/>
            <person name="Heinrich-Salmeron A."/>
            <person name="Pelletier E."/>
            <person name="Goulhen-Chollet F."/>
            <person name="Arsene-Ploetze F."/>
            <person name="Gallien S."/>
            <person name="Calteau A."/>
            <person name="Vallenet D."/>
            <person name="Casiot C."/>
            <person name="Chane-Woon-Ming B."/>
            <person name="Giloteaux L."/>
            <person name="Barakat M."/>
            <person name="Bonnefoy V."/>
            <person name="Bruneel O."/>
            <person name="Chandler M."/>
            <person name="Cleiss J."/>
            <person name="Duran R."/>
            <person name="Elbaz-Poulichet F."/>
            <person name="Fonknechten N."/>
            <person name="Lauga B."/>
            <person name="Mornico D."/>
            <person name="Ortet P."/>
            <person name="Schaeffer C."/>
            <person name="Siguier P."/>
            <person name="Alexander Thil Smith A."/>
            <person name="Van Dorsselaer A."/>
            <person name="Weissenbach J."/>
            <person name="Medigue C."/>
            <person name="Le Paslier D."/>
        </authorList>
    </citation>
    <scope>NUCLEOTIDE SEQUENCE</scope>
</reference>
<sequence length="74" mass="8383">MAWDVEVSDEFKQWYERLNLVEQESIAVGVMLLEAYGPALGRPPGRYASWRRVPKHEGIAHPARGPAISHTVRV</sequence>
<protein>
    <submittedName>
        <fullName evidence="1">Uncharacterized protein</fullName>
    </submittedName>
</protein>
<comment type="caution">
    <text evidence="1">The sequence shown here is derived from an EMBL/GenBank/DDBJ whole genome shotgun (WGS) entry which is preliminary data.</text>
</comment>
<name>E6QIS0_9ZZZZ</name>
<dbReference type="AlphaFoldDB" id="E6QIS0"/>
<dbReference type="EMBL" id="CABQ01000067">
    <property type="protein sequence ID" value="CBI07136.1"/>
    <property type="molecule type" value="Genomic_DNA"/>
</dbReference>